<reference evidence="3" key="1">
    <citation type="journal article" date="2014" name="Nat. Genet.">
        <title>Genome of the human hookworm Necator americanus.</title>
        <authorList>
            <person name="Tang Y.T."/>
            <person name="Gao X."/>
            <person name="Rosa B.A."/>
            <person name="Abubucker S."/>
            <person name="Hallsworth-Pepin K."/>
            <person name="Martin J."/>
            <person name="Tyagi R."/>
            <person name="Heizer E."/>
            <person name="Zhang X."/>
            <person name="Bhonagiri-Palsikar V."/>
            <person name="Minx P."/>
            <person name="Warren W.C."/>
            <person name="Wang Q."/>
            <person name="Zhan B."/>
            <person name="Hotez P.J."/>
            <person name="Sternberg P.W."/>
            <person name="Dougall A."/>
            <person name="Gaze S.T."/>
            <person name="Mulvenna J."/>
            <person name="Sotillo J."/>
            <person name="Ranganathan S."/>
            <person name="Rabelo E.M."/>
            <person name="Wilson R.K."/>
            <person name="Felgner P.L."/>
            <person name="Bethony J."/>
            <person name="Hawdon J.M."/>
            <person name="Gasser R.B."/>
            <person name="Loukas A."/>
            <person name="Mitreva M."/>
        </authorList>
    </citation>
    <scope>NUCLEOTIDE SEQUENCE [LARGE SCALE GENOMIC DNA]</scope>
</reference>
<sequence length="114" mass="12443">MPVIPQIQIISDAVEKIKQEMGEDHNSSNGEVSEVTVRKELAKRASIAINGDTLNIFPTDIARLSSKLQEIEVTTVEPFGGSPGLYAYALVLSAIIIALLAVFTSIHTQPKYYK</sequence>
<evidence type="ECO:0000313" key="3">
    <source>
        <dbReference type="Proteomes" id="UP000053676"/>
    </source>
</evidence>
<dbReference type="STRING" id="51031.W2TEV3"/>
<dbReference type="Proteomes" id="UP000053676">
    <property type="component" value="Unassembled WGS sequence"/>
</dbReference>
<dbReference type="EMBL" id="KI659213">
    <property type="protein sequence ID" value="ETN80129.1"/>
    <property type="molecule type" value="Genomic_DNA"/>
</dbReference>
<accession>W2TEV3</accession>
<name>W2TEV3_NECAM</name>
<feature type="non-terminal residue" evidence="2">
    <location>
        <position position="114"/>
    </location>
</feature>
<protein>
    <submittedName>
        <fullName evidence="2">Uncharacterized protein</fullName>
    </submittedName>
</protein>
<keyword evidence="1" id="KW-1133">Transmembrane helix</keyword>
<evidence type="ECO:0000256" key="1">
    <source>
        <dbReference type="SAM" id="Phobius"/>
    </source>
</evidence>
<proteinExistence type="predicted"/>
<evidence type="ECO:0000313" key="2">
    <source>
        <dbReference type="EMBL" id="ETN80129.1"/>
    </source>
</evidence>
<dbReference type="KEGG" id="nai:NECAME_09401"/>
<keyword evidence="1" id="KW-0472">Membrane</keyword>
<keyword evidence="3" id="KW-1185">Reference proteome</keyword>
<feature type="transmembrane region" description="Helical" evidence="1">
    <location>
        <begin position="85"/>
        <end position="106"/>
    </location>
</feature>
<dbReference type="AlphaFoldDB" id="W2TEV3"/>
<keyword evidence="1" id="KW-0812">Transmembrane</keyword>
<organism evidence="2 3">
    <name type="scientific">Necator americanus</name>
    <name type="common">Human hookworm</name>
    <dbReference type="NCBI Taxonomy" id="51031"/>
    <lineage>
        <taxon>Eukaryota</taxon>
        <taxon>Metazoa</taxon>
        <taxon>Ecdysozoa</taxon>
        <taxon>Nematoda</taxon>
        <taxon>Chromadorea</taxon>
        <taxon>Rhabditida</taxon>
        <taxon>Rhabditina</taxon>
        <taxon>Rhabditomorpha</taxon>
        <taxon>Strongyloidea</taxon>
        <taxon>Ancylostomatidae</taxon>
        <taxon>Bunostominae</taxon>
        <taxon>Necator</taxon>
    </lineage>
</organism>
<dbReference type="OrthoDB" id="407410at2759"/>
<gene>
    <name evidence="2" type="ORF">NECAME_09401</name>
</gene>